<name>A0ACD5A700_9ACTN</name>
<dbReference type="EMBL" id="CP146022">
    <property type="protein sequence ID" value="WWQ62991.1"/>
    <property type="molecule type" value="Genomic_DNA"/>
</dbReference>
<evidence type="ECO:0000313" key="1">
    <source>
        <dbReference type="EMBL" id="WWQ62991.1"/>
    </source>
</evidence>
<dbReference type="Proteomes" id="UP001432251">
    <property type="component" value="Chromosome"/>
</dbReference>
<evidence type="ECO:0000313" key="2">
    <source>
        <dbReference type="Proteomes" id="UP001432251"/>
    </source>
</evidence>
<organism evidence="1 2">
    <name type="scientific">Streptomyces citrinus</name>
    <dbReference type="NCBI Taxonomy" id="3118173"/>
    <lineage>
        <taxon>Bacteria</taxon>
        <taxon>Bacillati</taxon>
        <taxon>Actinomycetota</taxon>
        <taxon>Actinomycetes</taxon>
        <taxon>Kitasatosporales</taxon>
        <taxon>Streptomycetaceae</taxon>
        <taxon>Streptomyces</taxon>
    </lineage>
</organism>
<proteinExistence type="predicted"/>
<keyword evidence="2" id="KW-1185">Reference proteome</keyword>
<accession>A0ACD5A700</accession>
<sequence>MFSPIIDVLCGPAPVARVYVSNAALVESGACLTLSSTNWATGTAEYQGFDVPAYRCTAFVDITDLDTGVPLAVCQENYPGTRLTFLAELTTSAGVMTACLTAHAGA</sequence>
<reference evidence="1" key="1">
    <citation type="journal article" date="2025" name="Int. J. Syst. Evol. Microbiol.">
        <title>Streptomyces citrinus sp. nov., with yellow diffusible pigment.</title>
        <authorList>
            <person name="He Y."/>
            <person name="Yang E."/>
            <person name="Xu J."/>
            <person name="Sun Y."/>
            <person name="Sun L."/>
        </authorList>
    </citation>
    <scope>NUCLEOTIDE SEQUENCE</scope>
    <source>
        <strain evidence="1">Q6</strain>
    </source>
</reference>
<protein>
    <submittedName>
        <fullName evidence="1">Uncharacterized protein</fullName>
    </submittedName>
</protein>
<gene>
    <name evidence="1" type="ORF">V2W30_06275</name>
</gene>